<dbReference type="Gene3D" id="3.10.450.10">
    <property type="match status" value="1"/>
</dbReference>
<dbReference type="InterPro" id="IPR046350">
    <property type="entry name" value="Cystatin_sf"/>
</dbReference>
<dbReference type="EnsemblPlants" id="AET0Gv20011700.1">
    <property type="protein sequence ID" value="AET0Gv20011700.1"/>
    <property type="gene ID" value="AET0Gv20011700"/>
</dbReference>
<dbReference type="PANTHER" id="PTHR47116">
    <property type="entry name" value="PHLOEM FILAMENT PROTEIN"/>
    <property type="match status" value="1"/>
</dbReference>
<accession>A0A452XBR3</accession>
<dbReference type="Gramene" id="AET0Gv20011700.1">
    <property type="protein sequence ID" value="AET0Gv20011700.1"/>
    <property type="gene ID" value="AET0Gv20011700"/>
</dbReference>
<evidence type="ECO:0000313" key="1">
    <source>
        <dbReference type="EnsemblPlants" id="AET0Gv20011700.1"/>
    </source>
</evidence>
<keyword evidence="2" id="KW-1185">Reference proteome</keyword>
<organism evidence="1 2">
    <name type="scientific">Aegilops tauschii subsp. strangulata</name>
    <name type="common">Goatgrass</name>
    <dbReference type="NCBI Taxonomy" id="200361"/>
    <lineage>
        <taxon>Eukaryota</taxon>
        <taxon>Viridiplantae</taxon>
        <taxon>Streptophyta</taxon>
        <taxon>Embryophyta</taxon>
        <taxon>Tracheophyta</taxon>
        <taxon>Spermatophyta</taxon>
        <taxon>Magnoliopsida</taxon>
        <taxon>Liliopsida</taxon>
        <taxon>Poales</taxon>
        <taxon>Poaceae</taxon>
        <taxon>BOP clade</taxon>
        <taxon>Pooideae</taxon>
        <taxon>Triticodae</taxon>
        <taxon>Triticeae</taxon>
        <taxon>Triticinae</taxon>
        <taxon>Aegilops</taxon>
    </lineage>
</organism>
<dbReference type="SUPFAM" id="SSF54403">
    <property type="entry name" value="Cystatin/monellin"/>
    <property type="match status" value="1"/>
</dbReference>
<name>A0A452XBR3_AEGTS</name>
<reference evidence="2" key="1">
    <citation type="journal article" date="2014" name="Science">
        <title>Ancient hybridizations among the ancestral genomes of bread wheat.</title>
        <authorList>
            <consortium name="International Wheat Genome Sequencing Consortium,"/>
            <person name="Marcussen T."/>
            <person name="Sandve S.R."/>
            <person name="Heier L."/>
            <person name="Spannagl M."/>
            <person name="Pfeifer M."/>
            <person name="Jakobsen K.S."/>
            <person name="Wulff B.B."/>
            <person name="Steuernagel B."/>
            <person name="Mayer K.F."/>
            <person name="Olsen O.A."/>
        </authorList>
    </citation>
    <scope>NUCLEOTIDE SEQUENCE [LARGE SCALE GENOMIC DNA]</scope>
    <source>
        <strain evidence="2">cv. AL8/78</strain>
    </source>
</reference>
<evidence type="ECO:0000313" key="2">
    <source>
        <dbReference type="Proteomes" id="UP000015105"/>
    </source>
</evidence>
<dbReference type="AlphaFoldDB" id="A0A452XBR3"/>
<dbReference type="InterPro" id="IPR027214">
    <property type="entry name" value="Cystatin"/>
</dbReference>
<evidence type="ECO:0008006" key="3">
    <source>
        <dbReference type="Google" id="ProtNLM"/>
    </source>
</evidence>
<proteinExistence type="predicted"/>
<dbReference type="Proteomes" id="UP000015105">
    <property type="component" value="Unassembled WGS sequence"/>
</dbReference>
<sequence length="121" mass="13438">ARHHTRPAIMRMRTTSLLLATGVIVAVICAAVVTPTPRWKSSDDDLKIEELAKWALAEMKQGLQLINVLRCEEQDQGGPGIIYRIMLDALNRTGGMGHFTADVYEEAATKVRTLLYFGIAR</sequence>
<protein>
    <recommendedName>
        <fullName evidence="3">Cysteine proteinase inhibitor</fullName>
    </recommendedName>
</protein>
<reference evidence="2" key="2">
    <citation type="journal article" date="2017" name="Nat. Plants">
        <title>The Aegilops tauschii genome reveals multiple impacts of transposons.</title>
        <authorList>
            <person name="Zhao G."/>
            <person name="Zou C."/>
            <person name="Li K."/>
            <person name="Wang K."/>
            <person name="Li T."/>
            <person name="Gao L."/>
            <person name="Zhang X."/>
            <person name="Wang H."/>
            <person name="Yang Z."/>
            <person name="Liu X."/>
            <person name="Jiang W."/>
            <person name="Mao L."/>
            <person name="Kong X."/>
            <person name="Jiao Y."/>
            <person name="Jia J."/>
        </authorList>
    </citation>
    <scope>NUCLEOTIDE SEQUENCE [LARGE SCALE GENOMIC DNA]</scope>
    <source>
        <strain evidence="2">cv. AL8/78</strain>
    </source>
</reference>
<reference evidence="1" key="3">
    <citation type="submission" date="2019-03" db="UniProtKB">
        <authorList>
            <consortium name="EnsemblPlants"/>
        </authorList>
    </citation>
    <scope>IDENTIFICATION</scope>
</reference>
<dbReference type="GO" id="GO:0004869">
    <property type="term" value="F:cysteine-type endopeptidase inhibitor activity"/>
    <property type="evidence" value="ECO:0007669"/>
    <property type="project" value="InterPro"/>
</dbReference>